<dbReference type="Proteomes" id="UP001157502">
    <property type="component" value="Chromosome 10"/>
</dbReference>
<evidence type="ECO:0000313" key="2">
    <source>
        <dbReference type="Proteomes" id="UP001157502"/>
    </source>
</evidence>
<proteinExistence type="predicted"/>
<accession>A0ACC2GS93</accession>
<gene>
    <name evidence="1" type="ORF">DPEC_G00135030</name>
</gene>
<evidence type="ECO:0000313" key="1">
    <source>
        <dbReference type="EMBL" id="KAJ8006420.1"/>
    </source>
</evidence>
<comment type="caution">
    <text evidence="1">The sequence shown here is derived from an EMBL/GenBank/DDBJ whole genome shotgun (WGS) entry which is preliminary data.</text>
</comment>
<name>A0ACC2GS93_DALPE</name>
<organism evidence="1 2">
    <name type="scientific">Dallia pectoralis</name>
    <name type="common">Alaska blackfish</name>
    <dbReference type="NCBI Taxonomy" id="75939"/>
    <lineage>
        <taxon>Eukaryota</taxon>
        <taxon>Metazoa</taxon>
        <taxon>Chordata</taxon>
        <taxon>Craniata</taxon>
        <taxon>Vertebrata</taxon>
        <taxon>Euteleostomi</taxon>
        <taxon>Actinopterygii</taxon>
        <taxon>Neopterygii</taxon>
        <taxon>Teleostei</taxon>
        <taxon>Protacanthopterygii</taxon>
        <taxon>Esociformes</taxon>
        <taxon>Umbridae</taxon>
        <taxon>Dallia</taxon>
    </lineage>
</organism>
<dbReference type="EMBL" id="CM055737">
    <property type="protein sequence ID" value="KAJ8006420.1"/>
    <property type="molecule type" value="Genomic_DNA"/>
</dbReference>
<keyword evidence="2" id="KW-1185">Reference proteome</keyword>
<protein>
    <submittedName>
        <fullName evidence="1">Uncharacterized protein</fullName>
    </submittedName>
</protein>
<reference evidence="1" key="1">
    <citation type="submission" date="2021-05" db="EMBL/GenBank/DDBJ databases">
        <authorList>
            <person name="Pan Q."/>
            <person name="Jouanno E."/>
            <person name="Zahm M."/>
            <person name="Klopp C."/>
            <person name="Cabau C."/>
            <person name="Louis A."/>
            <person name="Berthelot C."/>
            <person name="Parey E."/>
            <person name="Roest Crollius H."/>
            <person name="Montfort J."/>
            <person name="Robinson-Rechavi M."/>
            <person name="Bouchez O."/>
            <person name="Lampietro C."/>
            <person name="Lopez Roques C."/>
            <person name="Donnadieu C."/>
            <person name="Postlethwait J."/>
            <person name="Bobe J."/>
            <person name="Dillon D."/>
            <person name="Chandos A."/>
            <person name="von Hippel F."/>
            <person name="Guiguen Y."/>
        </authorList>
    </citation>
    <scope>NUCLEOTIDE SEQUENCE</scope>
    <source>
        <strain evidence="1">YG-Jan2019</strain>
    </source>
</reference>
<sequence length="115" mass="12875">MDDVLIWEPHRQSMMRDCREVLSRPGGGSDAQHFKCEFSKSRIKFLGQVIGASGVSADLIKEVSAVSYAQHPVTSASQDGAVLLQRYTDRVSLWRTPQELSATLNGVMPRSRKRR</sequence>